<organism evidence="2 3">
    <name type="scientific">Acorus calamus</name>
    <name type="common">Sweet flag</name>
    <dbReference type="NCBI Taxonomy" id="4465"/>
    <lineage>
        <taxon>Eukaryota</taxon>
        <taxon>Viridiplantae</taxon>
        <taxon>Streptophyta</taxon>
        <taxon>Embryophyta</taxon>
        <taxon>Tracheophyta</taxon>
        <taxon>Spermatophyta</taxon>
        <taxon>Magnoliopsida</taxon>
        <taxon>Liliopsida</taxon>
        <taxon>Acoraceae</taxon>
        <taxon>Acorus</taxon>
    </lineage>
</organism>
<dbReference type="AlphaFoldDB" id="A0AAV9F733"/>
<comment type="caution">
    <text evidence="2">The sequence shown here is derived from an EMBL/GenBank/DDBJ whole genome shotgun (WGS) entry which is preliminary data.</text>
</comment>
<keyword evidence="3" id="KW-1185">Reference proteome</keyword>
<reference evidence="2" key="1">
    <citation type="journal article" date="2023" name="Nat. Commun.">
        <title>Diploid and tetraploid genomes of Acorus and the evolution of monocots.</title>
        <authorList>
            <person name="Ma L."/>
            <person name="Liu K.W."/>
            <person name="Li Z."/>
            <person name="Hsiao Y.Y."/>
            <person name="Qi Y."/>
            <person name="Fu T."/>
            <person name="Tang G.D."/>
            <person name="Zhang D."/>
            <person name="Sun W.H."/>
            <person name="Liu D.K."/>
            <person name="Li Y."/>
            <person name="Chen G.Z."/>
            <person name="Liu X.D."/>
            <person name="Liao X.Y."/>
            <person name="Jiang Y.T."/>
            <person name="Yu X."/>
            <person name="Hao Y."/>
            <person name="Huang J."/>
            <person name="Zhao X.W."/>
            <person name="Ke S."/>
            <person name="Chen Y.Y."/>
            <person name="Wu W.L."/>
            <person name="Hsu J.L."/>
            <person name="Lin Y.F."/>
            <person name="Huang M.D."/>
            <person name="Li C.Y."/>
            <person name="Huang L."/>
            <person name="Wang Z.W."/>
            <person name="Zhao X."/>
            <person name="Zhong W.Y."/>
            <person name="Peng D.H."/>
            <person name="Ahmad S."/>
            <person name="Lan S."/>
            <person name="Zhang J.S."/>
            <person name="Tsai W.C."/>
            <person name="Van de Peer Y."/>
            <person name="Liu Z.J."/>
        </authorList>
    </citation>
    <scope>NUCLEOTIDE SEQUENCE</scope>
    <source>
        <strain evidence="2">CP</strain>
    </source>
</reference>
<feature type="domain" description="Reverse transcriptase zinc-binding" evidence="1">
    <location>
        <begin position="57"/>
        <end position="119"/>
    </location>
</feature>
<gene>
    <name evidence="2" type="ORF">QJS10_CPA03g01342</name>
</gene>
<accession>A0AAV9F733</accession>
<dbReference type="EMBL" id="JAUJYO010000003">
    <property type="protein sequence ID" value="KAK1321770.1"/>
    <property type="molecule type" value="Genomic_DNA"/>
</dbReference>
<name>A0AAV9F733_ACOCL</name>
<proteinExistence type="predicted"/>
<dbReference type="Pfam" id="PF13966">
    <property type="entry name" value="zf-RVT"/>
    <property type="match status" value="1"/>
</dbReference>
<dbReference type="InterPro" id="IPR026960">
    <property type="entry name" value="RVT-Znf"/>
</dbReference>
<reference evidence="2" key="2">
    <citation type="submission" date="2023-06" db="EMBL/GenBank/DDBJ databases">
        <authorList>
            <person name="Ma L."/>
            <person name="Liu K.-W."/>
            <person name="Li Z."/>
            <person name="Hsiao Y.-Y."/>
            <person name="Qi Y."/>
            <person name="Fu T."/>
            <person name="Tang G."/>
            <person name="Zhang D."/>
            <person name="Sun W.-H."/>
            <person name="Liu D.-K."/>
            <person name="Li Y."/>
            <person name="Chen G.-Z."/>
            <person name="Liu X.-D."/>
            <person name="Liao X.-Y."/>
            <person name="Jiang Y.-T."/>
            <person name="Yu X."/>
            <person name="Hao Y."/>
            <person name="Huang J."/>
            <person name="Zhao X.-W."/>
            <person name="Ke S."/>
            <person name="Chen Y.-Y."/>
            <person name="Wu W.-L."/>
            <person name="Hsu J.-L."/>
            <person name="Lin Y.-F."/>
            <person name="Huang M.-D."/>
            <person name="Li C.-Y."/>
            <person name="Huang L."/>
            <person name="Wang Z.-W."/>
            <person name="Zhao X."/>
            <person name="Zhong W.-Y."/>
            <person name="Peng D.-H."/>
            <person name="Ahmad S."/>
            <person name="Lan S."/>
            <person name="Zhang J.-S."/>
            <person name="Tsai W.-C."/>
            <person name="Van De Peer Y."/>
            <person name="Liu Z.-J."/>
        </authorList>
    </citation>
    <scope>NUCLEOTIDE SEQUENCE</scope>
    <source>
        <strain evidence="2">CP</strain>
        <tissue evidence="2">Leaves</tissue>
    </source>
</reference>
<protein>
    <recommendedName>
        <fullName evidence="1">Reverse transcriptase zinc-binding domain-containing protein</fullName>
    </recommendedName>
</protein>
<evidence type="ECO:0000313" key="3">
    <source>
        <dbReference type="Proteomes" id="UP001180020"/>
    </source>
</evidence>
<sequence length="178" mass="20342">MLSLLKKELREGHLSFDGSPYVVPFNRATHWSWEDLMSTIPRIKELYIVMRLTLPGSDSRFWKFVWRLPILPRMKTFLWKLIWNRLPTRTLLSSRGVYIELACPICVEADETAQHLFMEFLQQSVGADGSSDIYSRAVGAAFVICQNDPLKIVAVGFAAWPWASPLCMGEAEAINMSM</sequence>
<evidence type="ECO:0000313" key="2">
    <source>
        <dbReference type="EMBL" id="KAK1321770.1"/>
    </source>
</evidence>
<evidence type="ECO:0000259" key="1">
    <source>
        <dbReference type="Pfam" id="PF13966"/>
    </source>
</evidence>
<dbReference type="Proteomes" id="UP001180020">
    <property type="component" value="Unassembled WGS sequence"/>
</dbReference>